<protein>
    <submittedName>
        <fullName evidence="1">Uncharacterized protein</fullName>
    </submittedName>
</protein>
<accession>A0A2P2IX81</accession>
<proteinExistence type="predicted"/>
<dbReference type="AlphaFoldDB" id="A0A2P2IX81"/>
<sequence length="33" mass="3792">MLVFLCFRYLTPACVQNLTYSSPRSISVVHKNC</sequence>
<evidence type="ECO:0000313" key="1">
    <source>
        <dbReference type="EMBL" id="MBW85823.1"/>
    </source>
</evidence>
<reference evidence="1" key="1">
    <citation type="submission" date="2018-02" db="EMBL/GenBank/DDBJ databases">
        <title>Rhizophora mucronata_Transcriptome.</title>
        <authorList>
            <person name="Meera S.P."/>
            <person name="Sreeshan A."/>
            <person name="Augustine A."/>
        </authorList>
    </citation>
    <scope>NUCLEOTIDE SEQUENCE</scope>
    <source>
        <tissue evidence="1">Leaf</tissue>
    </source>
</reference>
<name>A0A2P2IX81_RHIMU</name>
<dbReference type="EMBL" id="GGEC01005340">
    <property type="protein sequence ID" value="MBW85823.1"/>
    <property type="molecule type" value="Transcribed_RNA"/>
</dbReference>
<organism evidence="1">
    <name type="scientific">Rhizophora mucronata</name>
    <name type="common">Asiatic mangrove</name>
    <dbReference type="NCBI Taxonomy" id="61149"/>
    <lineage>
        <taxon>Eukaryota</taxon>
        <taxon>Viridiplantae</taxon>
        <taxon>Streptophyta</taxon>
        <taxon>Embryophyta</taxon>
        <taxon>Tracheophyta</taxon>
        <taxon>Spermatophyta</taxon>
        <taxon>Magnoliopsida</taxon>
        <taxon>eudicotyledons</taxon>
        <taxon>Gunneridae</taxon>
        <taxon>Pentapetalae</taxon>
        <taxon>rosids</taxon>
        <taxon>fabids</taxon>
        <taxon>Malpighiales</taxon>
        <taxon>Rhizophoraceae</taxon>
        <taxon>Rhizophora</taxon>
    </lineage>
</organism>